<name>A0A977KX70_9CYAN</name>
<accession>A0A977KX70</accession>
<keyword evidence="2" id="KW-0732">Signal</keyword>
<organism evidence="3">
    <name type="scientific">Woronichinia naegeliana WA131</name>
    <dbReference type="NCBI Taxonomy" id="2824559"/>
    <lineage>
        <taxon>Bacteria</taxon>
        <taxon>Bacillati</taxon>
        <taxon>Cyanobacteriota</taxon>
        <taxon>Cyanophyceae</taxon>
        <taxon>Synechococcales</taxon>
        <taxon>Coelosphaeriaceae</taxon>
        <taxon>Woronichinia</taxon>
    </lineage>
</organism>
<feature type="signal peptide" evidence="2">
    <location>
        <begin position="1"/>
        <end position="27"/>
    </location>
</feature>
<reference evidence="3" key="1">
    <citation type="submission" date="2021-04" db="EMBL/GenBank/DDBJ databases">
        <title>Genome sequence of Woronichinia naegeliana from Washington state freshwater lake bloom.</title>
        <authorList>
            <person name="Dreher T.W."/>
        </authorList>
    </citation>
    <scope>NUCLEOTIDE SEQUENCE</scope>
    <source>
        <strain evidence="3">WA131</strain>
    </source>
</reference>
<evidence type="ECO:0000256" key="1">
    <source>
        <dbReference type="SAM" id="MobiDB-lite"/>
    </source>
</evidence>
<gene>
    <name evidence="3" type="ORF">KA717_32230</name>
</gene>
<feature type="region of interest" description="Disordered" evidence="1">
    <location>
        <begin position="101"/>
        <end position="121"/>
    </location>
</feature>
<dbReference type="KEGG" id="wna:KA717_32230"/>
<evidence type="ECO:0000256" key="2">
    <source>
        <dbReference type="SAM" id="SignalP"/>
    </source>
</evidence>
<proteinExistence type="predicted"/>
<evidence type="ECO:0000313" key="3">
    <source>
        <dbReference type="EMBL" id="UXE60245.1"/>
    </source>
</evidence>
<dbReference type="EMBL" id="CP073041">
    <property type="protein sequence ID" value="UXE60245.1"/>
    <property type="molecule type" value="Genomic_DNA"/>
</dbReference>
<protein>
    <submittedName>
        <fullName evidence="3">Uncharacterized protein</fullName>
    </submittedName>
</protein>
<dbReference type="AlphaFoldDB" id="A0A977KX70"/>
<sequence length="190" mass="19497">MNKISIASSALTVAAAQIAITATVSVAAIPQLNYTCPGKIEVHADEHGPIYINGKEAKLKVFNENYYEAKGSGVTISLSINPDGTPSVSYTGPGRNNGICSEATAASSNSNSHSSGSHSSTSKAESACLSAVAKKVDLKPSKLSVIDVKGAEAGIGVTIRVPNVKEPWSCLSDKNGRVQGVSYTGSEGDL</sequence>
<dbReference type="Proteomes" id="UP001065613">
    <property type="component" value="Chromosome"/>
</dbReference>
<feature type="chain" id="PRO_5037754710" evidence="2">
    <location>
        <begin position="28"/>
        <end position="190"/>
    </location>
</feature>